<evidence type="ECO:0000259" key="2">
    <source>
        <dbReference type="Pfam" id="PF19259"/>
    </source>
</evidence>
<evidence type="ECO:0000313" key="3">
    <source>
        <dbReference type="EMBL" id="KOM49352.1"/>
    </source>
</evidence>
<dbReference type="InterPro" id="IPR045358">
    <property type="entry name" value="Ty3_capsid"/>
</dbReference>
<reference evidence="4" key="1">
    <citation type="journal article" date="2015" name="Proc. Natl. Acad. Sci. U.S.A.">
        <title>Genome sequencing of adzuki bean (Vigna angularis) provides insight into high starch and low fat accumulation and domestication.</title>
        <authorList>
            <person name="Yang K."/>
            <person name="Tian Z."/>
            <person name="Chen C."/>
            <person name="Luo L."/>
            <person name="Zhao B."/>
            <person name="Wang Z."/>
            <person name="Yu L."/>
            <person name="Li Y."/>
            <person name="Sun Y."/>
            <person name="Li W."/>
            <person name="Chen Y."/>
            <person name="Li Y."/>
            <person name="Zhang Y."/>
            <person name="Ai D."/>
            <person name="Zhao J."/>
            <person name="Shang C."/>
            <person name="Ma Y."/>
            <person name="Wu B."/>
            <person name="Wang M."/>
            <person name="Gao L."/>
            <person name="Sun D."/>
            <person name="Zhang P."/>
            <person name="Guo F."/>
            <person name="Wang W."/>
            <person name="Li Y."/>
            <person name="Wang J."/>
            <person name="Varshney R.K."/>
            <person name="Wang J."/>
            <person name="Ling H.Q."/>
            <person name="Wan P."/>
        </authorList>
    </citation>
    <scope>NUCLEOTIDE SEQUENCE</scope>
    <source>
        <strain evidence="4">cv. Jingnong 6</strain>
    </source>
</reference>
<dbReference type="Proteomes" id="UP000053144">
    <property type="component" value="Chromosome 8"/>
</dbReference>
<dbReference type="EMBL" id="CM003378">
    <property type="protein sequence ID" value="KOM49352.1"/>
    <property type="molecule type" value="Genomic_DNA"/>
</dbReference>
<dbReference type="Gramene" id="KOM49352">
    <property type="protein sequence ID" value="KOM49352"/>
    <property type="gene ID" value="LR48_Vigan08g017900"/>
</dbReference>
<evidence type="ECO:0000313" key="4">
    <source>
        <dbReference type="Proteomes" id="UP000053144"/>
    </source>
</evidence>
<protein>
    <recommendedName>
        <fullName evidence="2">Ty3 transposon capsid-like protein domain-containing protein</fullName>
    </recommendedName>
</protein>
<dbReference type="Pfam" id="PF19259">
    <property type="entry name" value="Ty3_capsid"/>
    <property type="match status" value="1"/>
</dbReference>
<feature type="domain" description="Ty3 transposon capsid-like protein" evidence="2">
    <location>
        <begin position="1"/>
        <end position="111"/>
    </location>
</feature>
<accession>A0A0L9V348</accession>
<sequence>MEGSASYWFHFWKEKTQAPTWEGLREALIRRFGGRDRGTMFERLVAVKQKSTVDEYIQDFEMLVAQTKGVKEDQLLEYFSAGLQGEVRSQIRPHNPRDLLIAMEVARDVEEASQGVRTTRGIRTKSYQSWGRYQGGIGTVARSEPFKPGLGRSGVAENTATTRREAPQGTIVSRARSSTMSDGRGRGERNLPYPEYVKRREEGLCFHCGSPYSPEHRYPERSLPVSPYSPNGLSVIGRTVLQLE</sequence>
<gene>
    <name evidence="3" type="ORF">LR48_Vigan08g017900</name>
</gene>
<feature type="region of interest" description="Disordered" evidence="1">
    <location>
        <begin position="141"/>
        <end position="191"/>
    </location>
</feature>
<name>A0A0L9V348_PHAAN</name>
<dbReference type="AlphaFoldDB" id="A0A0L9V348"/>
<organism evidence="3 4">
    <name type="scientific">Phaseolus angularis</name>
    <name type="common">Azuki bean</name>
    <name type="synonym">Vigna angularis</name>
    <dbReference type="NCBI Taxonomy" id="3914"/>
    <lineage>
        <taxon>Eukaryota</taxon>
        <taxon>Viridiplantae</taxon>
        <taxon>Streptophyta</taxon>
        <taxon>Embryophyta</taxon>
        <taxon>Tracheophyta</taxon>
        <taxon>Spermatophyta</taxon>
        <taxon>Magnoliopsida</taxon>
        <taxon>eudicotyledons</taxon>
        <taxon>Gunneridae</taxon>
        <taxon>Pentapetalae</taxon>
        <taxon>rosids</taxon>
        <taxon>fabids</taxon>
        <taxon>Fabales</taxon>
        <taxon>Fabaceae</taxon>
        <taxon>Papilionoideae</taxon>
        <taxon>50 kb inversion clade</taxon>
        <taxon>NPAAA clade</taxon>
        <taxon>indigoferoid/millettioid clade</taxon>
        <taxon>Phaseoleae</taxon>
        <taxon>Vigna</taxon>
    </lineage>
</organism>
<evidence type="ECO:0000256" key="1">
    <source>
        <dbReference type="SAM" id="MobiDB-lite"/>
    </source>
</evidence>
<proteinExistence type="predicted"/>